<evidence type="ECO:0000313" key="2">
    <source>
        <dbReference type="EMBL" id="CBY21138.1"/>
    </source>
</evidence>
<evidence type="ECO:0000256" key="1">
    <source>
        <dbReference type="SAM" id="MobiDB-lite"/>
    </source>
</evidence>
<reference evidence="2" key="1">
    <citation type="journal article" date="2010" name="Science">
        <title>Plasticity of animal genome architecture unmasked by rapid evolution of a pelagic tunicate.</title>
        <authorList>
            <person name="Denoeud F."/>
            <person name="Henriet S."/>
            <person name="Mungpakdee S."/>
            <person name="Aury J.M."/>
            <person name="Da Silva C."/>
            <person name="Brinkmann H."/>
            <person name="Mikhaleva J."/>
            <person name="Olsen L.C."/>
            <person name="Jubin C."/>
            <person name="Canestro C."/>
            <person name="Bouquet J.M."/>
            <person name="Danks G."/>
            <person name="Poulain J."/>
            <person name="Campsteijn C."/>
            <person name="Adamski M."/>
            <person name="Cross I."/>
            <person name="Yadetie F."/>
            <person name="Muffato M."/>
            <person name="Louis A."/>
            <person name="Butcher S."/>
            <person name="Tsagkogeorga G."/>
            <person name="Konrad A."/>
            <person name="Singh S."/>
            <person name="Jensen M.F."/>
            <person name="Cong E.H."/>
            <person name="Eikeseth-Otteraa H."/>
            <person name="Noel B."/>
            <person name="Anthouard V."/>
            <person name="Porcel B.M."/>
            <person name="Kachouri-Lafond R."/>
            <person name="Nishino A."/>
            <person name="Ugolini M."/>
            <person name="Chourrout P."/>
            <person name="Nishida H."/>
            <person name="Aasland R."/>
            <person name="Huzurbazar S."/>
            <person name="Westhof E."/>
            <person name="Delsuc F."/>
            <person name="Lehrach H."/>
            <person name="Reinhardt R."/>
            <person name="Weissenbach J."/>
            <person name="Roy S.W."/>
            <person name="Artiguenave F."/>
            <person name="Postlethwait J.H."/>
            <person name="Manak J.R."/>
            <person name="Thompson E.M."/>
            <person name="Jaillon O."/>
            <person name="Du Pasquier L."/>
            <person name="Boudinot P."/>
            <person name="Liberles D.A."/>
            <person name="Volff J.N."/>
            <person name="Philippe H."/>
            <person name="Lenhard B."/>
            <person name="Roest Crollius H."/>
            <person name="Wincker P."/>
            <person name="Chourrout D."/>
        </authorList>
    </citation>
    <scope>NUCLEOTIDE SEQUENCE [LARGE SCALE GENOMIC DNA]</scope>
</reference>
<organism evidence="2">
    <name type="scientific">Oikopleura dioica</name>
    <name type="common">Tunicate</name>
    <dbReference type="NCBI Taxonomy" id="34765"/>
    <lineage>
        <taxon>Eukaryota</taxon>
        <taxon>Metazoa</taxon>
        <taxon>Chordata</taxon>
        <taxon>Tunicata</taxon>
        <taxon>Appendicularia</taxon>
        <taxon>Copelata</taxon>
        <taxon>Oikopleuridae</taxon>
        <taxon>Oikopleura</taxon>
    </lineage>
</organism>
<sequence>MENNDDQRPAKRPRTEETDCEHEFCEAKDKRTKSRLKEIETEWPGAKFLFEYSGDKATGKALCKDKTCKNVDKVFISEGGGSKISKHKLEQHLKRHHAARASPWEITRSKKKLSSSTVENVKIQSSLIISAKNLSQDFYNRLENLQKINNPTSVPPRDFPGIFENHPTPPQKNRGDFKTTPPHLKIIEMISKPPHPTSK</sequence>
<name>E4WVI5_OIKDI</name>
<dbReference type="InParanoid" id="E4WVI5"/>
<dbReference type="Proteomes" id="UP000001307">
    <property type="component" value="Unassembled WGS sequence"/>
</dbReference>
<feature type="region of interest" description="Disordered" evidence="1">
    <location>
        <begin position="149"/>
        <end position="180"/>
    </location>
</feature>
<evidence type="ECO:0000313" key="3">
    <source>
        <dbReference type="Proteomes" id="UP000001307"/>
    </source>
</evidence>
<dbReference type="EMBL" id="FN653017">
    <property type="protein sequence ID" value="CBY21138.1"/>
    <property type="molecule type" value="Genomic_DNA"/>
</dbReference>
<gene>
    <name evidence="2" type="ORF">GSOID_T00008891001</name>
</gene>
<keyword evidence="3" id="KW-1185">Reference proteome</keyword>
<protein>
    <submittedName>
        <fullName evidence="2">Uncharacterized protein</fullName>
    </submittedName>
</protein>
<accession>E4WVI5</accession>
<proteinExistence type="predicted"/>
<dbReference type="AlphaFoldDB" id="E4WVI5"/>